<proteinExistence type="predicted"/>
<evidence type="ECO:0000313" key="2">
    <source>
        <dbReference type="EMBL" id="GAA1254818.1"/>
    </source>
</evidence>
<evidence type="ECO:0008006" key="4">
    <source>
        <dbReference type="Google" id="ProtNLM"/>
    </source>
</evidence>
<protein>
    <recommendedName>
        <fullName evidence="4">MYXO-CTERM domain-containing protein</fullName>
    </recommendedName>
</protein>
<dbReference type="RefSeq" id="WP_344444393.1">
    <property type="nucleotide sequence ID" value="NZ_BAAALF010000111.1"/>
</dbReference>
<keyword evidence="1" id="KW-1133">Transmembrane helix</keyword>
<name>A0ABN1WP92_9ACTN</name>
<keyword evidence="1" id="KW-0472">Membrane</keyword>
<dbReference type="EMBL" id="BAAALF010000111">
    <property type="protein sequence ID" value="GAA1254818.1"/>
    <property type="molecule type" value="Genomic_DNA"/>
</dbReference>
<gene>
    <name evidence="2" type="ORF">GCM10009665_51800</name>
</gene>
<accession>A0ABN1WP92</accession>
<reference evidence="2 3" key="1">
    <citation type="journal article" date="2019" name="Int. J. Syst. Evol. Microbiol.">
        <title>The Global Catalogue of Microorganisms (GCM) 10K type strain sequencing project: providing services to taxonomists for standard genome sequencing and annotation.</title>
        <authorList>
            <consortium name="The Broad Institute Genomics Platform"/>
            <consortium name="The Broad Institute Genome Sequencing Center for Infectious Disease"/>
            <person name="Wu L."/>
            <person name="Ma J."/>
        </authorList>
    </citation>
    <scope>NUCLEOTIDE SEQUENCE [LARGE SCALE GENOMIC DNA]</scope>
    <source>
        <strain evidence="2 3">JCM 13004</strain>
    </source>
</reference>
<evidence type="ECO:0000256" key="1">
    <source>
        <dbReference type="SAM" id="Phobius"/>
    </source>
</evidence>
<keyword evidence="1" id="KW-0812">Transmembrane</keyword>
<keyword evidence="3" id="KW-1185">Reference proteome</keyword>
<organism evidence="2 3">
    <name type="scientific">Kitasatospora nipponensis</name>
    <dbReference type="NCBI Taxonomy" id="258049"/>
    <lineage>
        <taxon>Bacteria</taxon>
        <taxon>Bacillati</taxon>
        <taxon>Actinomycetota</taxon>
        <taxon>Actinomycetes</taxon>
        <taxon>Kitasatosporales</taxon>
        <taxon>Streptomycetaceae</taxon>
        <taxon>Kitasatospora</taxon>
    </lineage>
</organism>
<sequence length="109" mass="11423">MSRPDGPTGAPTTLAEFDREQAHEVLGVPEPDPLTDVPATAGVVSGTLGRAETDDAVARARVRLALALLWSRHAATRTARAVRTRSAGLGVVALGGGLLTVLALRRRRH</sequence>
<comment type="caution">
    <text evidence="2">The sequence shown here is derived from an EMBL/GenBank/DDBJ whole genome shotgun (WGS) entry which is preliminary data.</text>
</comment>
<evidence type="ECO:0000313" key="3">
    <source>
        <dbReference type="Proteomes" id="UP001500037"/>
    </source>
</evidence>
<feature type="transmembrane region" description="Helical" evidence="1">
    <location>
        <begin position="86"/>
        <end position="104"/>
    </location>
</feature>
<dbReference type="Proteomes" id="UP001500037">
    <property type="component" value="Unassembled WGS sequence"/>
</dbReference>